<feature type="region of interest" description="Disordered" evidence="4">
    <location>
        <begin position="252"/>
        <end position="286"/>
    </location>
</feature>
<feature type="domain" description="SH2" evidence="5">
    <location>
        <begin position="106"/>
        <end position="205"/>
    </location>
</feature>
<dbReference type="PROSITE" id="PS50009">
    <property type="entry name" value="RASGEF_CAT"/>
    <property type="match status" value="1"/>
</dbReference>
<evidence type="ECO:0000259" key="5">
    <source>
        <dbReference type="PROSITE" id="PS50001"/>
    </source>
</evidence>
<evidence type="ECO:0000256" key="4">
    <source>
        <dbReference type="SAM" id="MobiDB-lite"/>
    </source>
</evidence>
<dbReference type="InterPro" id="IPR023578">
    <property type="entry name" value="Ras_GEF_dom_sf"/>
</dbReference>
<dbReference type="Gene3D" id="1.10.840.10">
    <property type="entry name" value="Ras guanine-nucleotide exchange factors catalytic domain"/>
    <property type="match status" value="1"/>
</dbReference>
<dbReference type="InterPro" id="IPR036860">
    <property type="entry name" value="SH2_dom_sf"/>
</dbReference>
<feature type="compositionally biased region" description="Basic and acidic residues" evidence="4">
    <location>
        <begin position="216"/>
        <end position="233"/>
    </location>
</feature>
<dbReference type="GO" id="GO:0007264">
    <property type="term" value="P:small GTPase-mediated signal transduction"/>
    <property type="evidence" value="ECO:0007669"/>
    <property type="project" value="InterPro"/>
</dbReference>
<evidence type="ECO:0000259" key="6">
    <source>
        <dbReference type="PROSITE" id="PS50009"/>
    </source>
</evidence>
<dbReference type="PROSITE" id="PS50001">
    <property type="entry name" value="SH2"/>
    <property type="match status" value="1"/>
</dbReference>
<dbReference type="Pfam" id="PF00617">
    <property type="entry name" value="RasGEF"/>
    <property type="match status" value="1"/>
</dbReference>
<dbReference type="PRINTS" id="PR00401">
    <property type="entry name" value="SH2DOMAIN"/>
</dbReference>
<evidence type="ECO:0008006" key="10">
    <source>
        <dbReference type="Google" id="ProtNLM"/>
    </source>
</evidence>
<dbReference type="Proteomes" id="UP000694395">
    <property type="component" value="Chromosome 17"/>
</dbReference>
<dbReference type="InterPro" id="IPR001660">
    <property type="entry name" value="SAM"/>
</dbReference>
<name>A0A8K9VAG6_ONCMY</name>
<dbReference type="SUPFAM" id="SSF47769">
    <property type="entry name" value="SAM/Pointed domain"/>
    <property type="match status" value="1"/>
</dbReference>
<feature type="compositionally biased region" description="Polar residues" evidence="4">
    <location>
        <begin position="269"/>
        <end position="286"/>
    </location>
</feature>
<dbReference type="GO" id="GO:0005085">
    <property type="term" value="F:guanyl-nucleotide exchange factor activity"/>
    <property type="evidence" value="ECO:0007669"/>
    <property type="project" value="UniProtKB-KW"/>
</dbReference>
<dbReference type="AlphaFoldDB" id="A0A8K9VAG6"/>
<dbReference type="GO" id="GO:0001784">
    <property type="term" value="F:phosphotyrosine residue binding"/>
    <property type="evidence" value="ECO:0007669"/>
    <property type="project" value="InterPro"/>
</dbReference>
<accession>A0A8K9VAG6</accession>
<dbReference type="Gene3D" id="3.30.505.10">
    <property type="entry name" value="SH2 domain"/>
    <property type="match status" value="1"/>
</dbReference>
<feature type="region of interest" description="Disordered" evidence="4">
    <location>
        <begin position="216"/>
        <end position="240"/>
    </location>
</feature>
<evidence type="ECO:0000313" key="8">
    <source>
        <dbReference type="Ensembl" id="ENSOMYP00000116891.1"/>
    </source>
</evidence>
<evidence type="ECO:0000256" key="3">
    <source>
        <dbReference type="PROSITE-ProRule" id="PRU00191"/>
    </source>
</evidence>
<dbReference type="InterPro" id="IPR044102">
    <property type="entry name" value="SH2_SHEP1/BCAR3/NSP1"/>
</dbReference>
<evidence type="ECO:0000256" key="1">
    <source>
        <dbReference type="ARBA" id="ARBA00022999"/>
    </source>
</evidence>
<dbReference type="PANTHER" id="PTHR14247:SF11">
    <property type="entry name" value="SH2 DOMAIN-CONTAINING PROTEIN 3A"/>
    <property type="match status" value="1"/>
</dbReference>
<keyword evidence="1 3" id="KW-0727">SH2 domain</keyword>
<feature type="domain" description="SAM" evidence="7">
    <location>
        <begin position="1"/>
        <end position="64"/>
    </location>
</feature>
<dbReference type="FunFam" id="3.30.505.10:FF:000013">
    <property type="entry name" value="SH2 domain-containing protein 3C isoform X1"/>
    <property type="match status" value="1"/>
</dbReference>
<dbReference type="InterPro" id="IPR051853">
    <property type="entry name" value="SH2-Ras-GEF_adapter"/>
</dbReference>
<reference evidence="8" key="3">
    <citation type="submission" date="2025-09" db="UniProtKB">
        <authorList>
            <consortium name="Ensembl"/>
        </authorList>
    </citation>
    <scope>IDENTIFICATION</scope>
</reference>
<dbReference type="SMART" id="SM00147">
    <property type="entry name" value="RasGEF"/>
    <property type="match status" value="1"/>
</dbReference>
<keyword evidence="9" id="KW-1185">Reference proteome</keyword>
<evidence type="ECO:0000313" key="9">
    <source>
        <dbReference type="Proteomes" id="UP000694395"/>
    </source>
</evidence>
<dbReference type="InterPro" id="IPR013761">
    <property type="entry name" value="SAM/pointed_sf"/>
</dbReference>
<reference evidence="8" key="1">
    <citation type="submission" date="2020-07" db="EMBL/GenBank/DDBJ databases">
        <title>A long reads based de novo assembly of the rainbow trout Arlee double haploid line genome.</title>
        <authorList>
            <person name="Gao G."/>
            <person name="Palti Y."/>
        </authorList>
    </citation>
    <scope>NUCLEOTIDE SEQUENCE [LARGE SCALE GENOMIC DNA]</scope>
</reference>
<keyword evidence="2" id="KW-0344">Guanine-nucleotide releasing factor</keyword>
<evidence type="ECO:0000259" key="7">
    <source>
        <dbReference type="PROSITE" id="PS50105"/>
    </source>
</evidence>
<reference evidence="8" key="2">
    <citation type="submission" date="2025-08" db="UniProtKB">
        <authorList>
            <consortium name="Ensembl"/>
        </authorList>
    </citation>
    <scope>IDENTIFICATION</scope>
</reference>
<dbReference type="Ensembl" id="ENSOMYT00000147813.1">
    <property type="protein sequence ID" value="ENSOMYP00000116891.1"/>
    <property type="gene ID" value="ENSOMYG00000064599.1"/>
</dbReference>
<sequence length="708" mass="80249">MNNRSIAWWLKQIGLPQYTKSLEGEYYGLEGLLYVCDVDLKEAGVDDPSHRDTILSQLLRHRQTLDPHSGNTHTHTHTRSREMDSLKKELEEELKLSTDDLRSHAWYHGPIGREGAEALLERDGDFLVRDTASSPGDYVLSCYWKDEPMHFKIIKVVLRPKKGYSRELFQFEGDRFDNIPALVRFHVGGRHPVSQASGAIVYHPITRSLPIRVISERQAERTGKDPQTPDRNKRLSFNSSHMDTLHVTNTLLRSGSQPANLENLGRRPSIQSAQSESNLRTGNTHTLVPSHLCGGVTLRGSDGQLHPRAPPKPFRVSTFFPGTPPNRHCDDPYDELVIQVPESKKRGHVDRLRAEEKWQSRARLTETSFSFLEAQESGERCRVSDWTSLRSNRILITCYQVETVSCFRLDQFESLLLPENNRPLDPTVLMVLKELFTRSNAMTTALHILSVDCQVARIVGVTEDQKRMMGVGSGLELVTLSHGQQLRQDLLERHHLLALGVAIDILGCTGTVGQRATVLHKVILLAQALRDHAHNLYAFSAVMKALEMPQVVRLERTWRALRRNHTESAVMFEKTLKPFMIALNDGDDSVVQGPLAVPYLVPLLRLMEGEEGEHTERGCQLLYNTLQAARNAALHAPQYQEHAHSLLTGDWEPIPELLEGFRTEFALRLFWGQTGAAADKEKRYDKFDKILTVLSNKLEPTEEFSPEL</sequence>
<dbReference type="SUPFAM" id="SSF48366">
    <property type="entry name" value="Ras GEF"/>
    <property type="match status" value="1"/>
</dbReference>
<dbReference type="Pfam" id="PF00017">
    <property type="entry name" value="SH2"/>
    <property type="match status" value="1"/>
</dbReference>
<dbReference type="CDD" id="cd10337">
    <property type="entry name" value="SH2_BCAR3"/>
    <property type="match status" value="1"/>
</dbReference>
<dbReference type="InterPro" id="IPR000980">
    <property type="entry name" value="SH2"/>
</dbReference>
<feature type="domain" description="Ras-GEF" evidence="6">
    <location>
        <begin position="440"/>
        <end position="701"/>
    </location>
</feature>
<dbReference type="InterPro" id="IPR001895">
    <property type="entry name" value="RASGEF_cat_dom"/>
</dbReference>
<dbReference type="CDD" id="cd09487">
    <property type="entry name" value="SAM_superfamily"/>
    <property type="match status" value="1"/>
</dbReference>
<dbReference type="SUPFAM" id="SSF55550">
    <property type="entry name" value="SH2 domain"/>
    <property type="match status" value="1"/>
</dbReference>
<dbReference type="Pfam" id="PF00536">
    <property type="entry name" value="SAM_1"/>
    <property type="match status" value="1"/>
</dbReference>
<feature type="region of interest" description="Disordered" evidence="4">
    <location>
        <begin position="65"/>
        <end position="84"/>
    </location>
</feature>
<protein>
    <recommendedName>
        <fullName evidence="10">SH2 domain-containing protein</fullName>
    </recommendedName>
</protein>
<dbReference type="GeneTree" id="ENSGT00940000154130"/>
<proteinExistence type="predicted"/>
<evidence type="ECO:0000256" key="2">
    <source>
        <dbReference type="PROSITE-ProRule" id="PRU00168"/>
    </source>
</evidence>
<dbReference type="Gene3D" id="1.10.150.50">
    <property type="entry name" value="Transcription Factor, Ets-1"/>
    <property type="match status" value="1"/>
</dbReference>
<dbReference type="SMART" id="SM00252">
    <property type="entry name" value="SH2"/>
    <property type="match status" value="1"/>
</dbReference>
<dbReference type="PANTHER" id="PTHR14247">
    <property type="entry name" value="BREAST CANCER ANTI-ESTROGEN RESISTANCE PROTEIN 3 HOMOLOG-LIKE PROTEIN"/>
    <property type="match status" value="1"/>
</dbReference>
<organism evidence="8 9">
    <name type="scientific">Oncorhynchus mykiss</name>
    <name type="common">Rainbow trout</name>
    <name type="synonym">Salmo gairdneri</name>
    <dbReference type="NCBI Taxonomy" id="8022"/>
    <lineage>
        <taxon>Eukaryota</taxon>
        <taxon>Metazoa</taxon>
        <taxon>Chordata</taxon>
        <taxon>Craniata</taxon>
        <taxon>Vertebrata</taxon>
        <taxon>Euteleostomi</taxon>
        <taxon>Actinopterygii</taxon>
        <taxon>Neopterygii</taxon>
        <taxon>Teleostei</taxon>
        <taxon>Protacanthopterygii</taxon>
        <taxon>Salmoniformes</taxon>
        <taxon>Salmonidae</taxon>
        <taxon>Salmoninae</taxon>
        <taxon>Oncorhynchus</taxon>
    </lineage>
</organism>
<dbReference type="InterPro" id="IPR036964">
    <property type="entry name" value="RASGEF_cat_dom_sf"/>
</dbReference>
<dbReference type="PROSITE" id="PS50105">
    <property type="entry name" value="SAM_DOMAIN"/>
    <property type="match status" value="1"/>
</dbReference>